<comment type="caution">
    <text evidence="2">The sequence shown here is derived from an EMBL/GenBank/DDBJ whole genome shotgun (WGS) entry which is preliminary data.</text>
</comment>
<gene>
    <name evidence="2" type="ORF">THER5_1096</name>
</gene>
<name>A0A087E4D2_9BIFI</name>
<accession>A0A087E4D2</accession>
<feature type="region of interest" description="Disordered" evidence="1">
    <location>
        <begin position="402"/>
        <end position="528"/>
    </location>
</feature>
<dbReference type="Proteomes" id="UP000029003">
    <property type="component" value="Unassembled WGS sequence"/>
</dbReference>
<proteinExistence type="predicted"/>
<sequence>MVDLIATDANHRDLRAIRDCTLDLAFGSDENDFQLTVHEPDVSLEAGAFVYVDGTEYGGVIDSTGGSLDDSVHTITWEGRTWHGLLASRIIQPDSGQDHWTVSGDATDCIQHVIDHIGLGEVMTTSPAQASGLTVSSFRFDRYTDAYTGILKMLESCGGKLCMAYDSGMLRLSALPVSTYGGVDSDLIDYSYDRDWHPVNHLICLGTGEGKDRTVVHLYADTEGAVSETQSITGLDEVQAVFDYSNADRAELLEKGREKLDALQAHGGVDVRIHDGLDLDIGDVVASHDRLSGIDVTAKVTKKIVKLARGVLTVSYECGTAGASKTSLTGTAESMAGGHPYYAGEGLRLTDWTFSSDVTRKDIDNLSELTAETNTTASNAMQTAQNVRADINAASLTIGTVSTGRPGSQASASLSGSGLQHTLNLTTPQGAQGEQGPQGDKGDTGPTGPQGPQGPTGPEGLRGETGSQGPKGDTGPQGPQGPKGEKGDRGETGPAGADGVQGARGPQGVQGPKGDKGDPGDSGVTTPVSGFFTMSVDSSGDLWAYYADGGSPPPFSYDSSTGNLYYDVPES</sequence>
<protein>
    <submittedName>
        <fullName evidence="2">Phage head fiber protein</fullName>
    </submittedName>
</protein>
<dbReference type="OrthoDB" id="1958058at2"/>
<evidence type="ECO:0000256" key="1">
    <source>
        <dbReference type="SAM" id="MobiDB-lite"/>
    </source>
</evidence>
<feature type="compositionally biased region" description="Low complexity" evidence="1">
    <location>
        <begin position="468"/>
        <end position="482"/>
    </location>
</feature>
<feature type="compositionally biased region" description="Low complexity" evidence="1">
    <location>
        <begin position="407"/>
        <end position="420"/>
    </location>
</feature>
<evidence type="ECO:0000313" key="3">
    <source>
        <dbReference type="Proteomes" id="UP000029003"/>
    </source>
</evidence>
<feature type="compositionally biased region" description="Low complexity" evidence="1">
    <location>
        <begin position="428"/>
        <end position="438"/>
    </location>
</feature>
<dbReference type="InterPro" id="IPR008160">
    <property type="entry name" value="Collagen"/>
</dbReference>
<dbReference type="EMBL" id="JGZT01000006">
    <property type="protein sequence ID" value="KFJ02633.1"/>
    <property type="molecule type" value="Genomic_DNA"/>
</dbReference>
<reference evidence="2 3" key="1">
    <citation type="submission" date="2014-03" db="EMBL/GenBank/DDBJ databases">
        <title>Genomics of Bifidobacteria.</title>
        <authorList>
            <person name="Ventura M."/>
            <person name="Milani C."/>
            <person name="Lugli G.A."/>
        </authorList>
    </citation>
    <scope>NUCLEOTIDE SEQUENCE [LARGE SCALE GENOMIC DNA]</scope>
    <source>
        <strain evidence="2 3">LMG 21395</strain>
    </source>
</reference>
<dbReference type="Pfam" id="PF01391">
    <property type="entry name" value="Collagen"/>
    <property type="match status" value="1"/>
</dbReference>
<organism evidence="2 3">
    <name type="scientific">Bifidobacterium thermacidophilum subsp. thermacidophilum</name>
    <dbReference type="NCBI Taxonomy" id="79262"/>
    <lineage>
        <taxon>Bacteria</taxon>
        <taxon>Bacillati</taxon>
        <taxon>Actinomycetota</taxon>
        <taxon>Actinomycetes</taxon>
        <taxon>Bifidobacteriales</taxon>
        <taxon>Bifidobacteriaceae</taxon>
        <taxon>Bifidobacterium</taxon>
    </lineage>
</organism>
<dbReference type="AlphaFoldDB" id="A0A087E4D2"/>
<evidence type="ECO:0000313" key="2">
    <source>
        <dbReference type="EMBL" id="KFJ02633.1"/>
    </source>
</evidence>
<dbReference type="RefSeq" id="WP_052316549.1">
    <property type="nucleotide sequence ID" value="NZ_JGZT01000006.1"/>
</dbReference>
<dbReference type="PANTHER" id="PTHR24637">
    <property type="entry name" value="COLLAGEN"/>
    <property type="match status" value="1"/>
</dbReference>